<evidence type="ECO:0000313" key="3">
    <source>
        <dbReference type="EMBL" id="GHC60540.1"/>
    </source>
</evidence>
<proteinExistence type="predicted"/>
<keyword evidence="4" id="KW-1185">Reference proteome</keyword>
<dbReference type="PRINTS" id="PR00095">
    <property type="entry name" value="ANTSNTHASEI"/>
</dbReference>
<dbReference type="AlphaFoldDB" id="A0A918WMT7"/>
<dbReference type="EMBL" id="BMXI01000013">
    <property type="protein sequence ID" value="GHC60540.1"/>
    <property type="molecule type" value="Genomic_DNA"/>
</dbReference>
<evidence type="ECO:0000259" key="2">
    <source>
        <dbReference type="Pfam" id="PF00425"/>
    </source>
</evidence>
<feature type="region of interest" description="Disordered" evidence="1">
    <location>
        <begin position="149"/>
        <end position="169"/>
    </location>
</feature>
<dbReference type="GO" id="GO:0046820">
    <property type="term" value="F:4-amino-4-deoxychorismate synthase activity"/>
    <property type="evidence" value="ECO:0007669"/>
    <property type="project" value="TreeGrafter"/>
</dbReference>
<dbReference type="Proteomes" id="UP000644507">
    <property type="component" value="Unassembled WGS sequence"/>
</dbReference>
<protein>
    <recommendedName>
        <fullName evidence="2">Chorismate-utilising enzyme C-terminal domain-containing protein</fullName>
    </recommendedName>
</protein>
<accession>A0A918WMT7</accession>
<sequence>MPLGAWIGTVDYDGRFWFGLYRNLLLFCHQNEEWYEVGGEGLSRLRQNNSPARPPQIGEWTSNFTRDDFEKTVSAAQSYIAAGDIYQVNLSQRFSAPTESGRMLSYYEKLRAASPAPMAAYLDTGNREILSSSPELFLRLSGSSIQTRPIKGTRPRFDDPASDLRSSHELKTSEKEMAELLMITDLLRNDLGQLCEFGSVQVEALARLESLAQVHHLVSTVSGTLNPDLTHLDALASCSPGGSITGAPKKRACEIIAELEPTPRGLYTGSIGYFGLNGESQFSIAIRTLIHENGKAHYHVGAGIVADSVPTMEYEETLHKARGLRMVFES</sequence>
<dbReference type="Gene3D" id="3.60.120.10">
    <property type="entry name" value="Anthranilate synthase"/>
    <property type="match status" value="1"/>
</dbReference>
<dbReference type="InterPro" id="IPR005801">
    <property type="entry name" value="ADC_synthase"/>
</dbReference>
<gene>
    <name evidence="3" type="ORF">GCM10007100_29890</name>
</gene>
<dbReference type="GO" id="GO:0000162">
    <property type="term" value="P:L-tryptophan biosynthetic process"/>
    <property type="evidence" value="ECO:0007669"/>
    <property type="project" value="TreeGrafter"/>
</dbReference>
<name>A0A918WMT7_9BACT</name>
<organism evidence="3 4">
    <name type="scientific">Roseibacillus persicicus</name>
    <dbReference type="NCBI Taxonomy" id="454148"/>
    <lineage>
        <taxon>Bacteria</taxon>
        <taxon>Pseudomonadati</taxon>
        <taxon>Verrucomicrobiota</taxon>
        <taxon>Verrucomicrobiia</taxon>
        <taxon>Verrucomicrobiales</taxon>
        <taxon>Verrucomicrobiaceae</taxon>
        <taxon>Roseibacillus</taxon>
    </lineage>
</organism>
<comment type="caution">
    <text evidence="3">The sequence shown here is derived from an EMBL/GenBank/DDBJ whole genome shotgun (WGS) entry which is preliminary data.</text>
</comment>
<dbReference type="InterPro" id="IPR005802">
    <property type="entry name" value="ADC_synth_comp_1"/>
</dbReference>
<dbReference type="PANTHER" id="PTHR11236:SF50">
    <property type="entry name" value="AMINODEOXYCHORISMATE SYNTHASE COMPONENT 1"/>
    <property type="match status" value="1"/>
</dbReference>
<dbReference type="PANTHER" id="PTHR11236">
    <property type="entry name" value="AMINOBENZOATE/ANTHRANILATE SYNTHASE"/>
    <property type="match status" value="1"/>
</dbReference>
<evidence type="ECO:0000313" key="4">
    <source>
        <dbReference type="Proteomes" id="UP000644507"/>
    </source>
</evidence>
<dbReference type="Pfam" id="PF00425">
    <property type="entry name" value="Chorismate_bind"/>
    <property type="match status" value="1"/>
</dbReference>
<dbReference type="InterPro" id="IPR019999">
    <property type="entry name" value="Anth_synth_I-like"/>
</dbReference>
<evidence type="ECO:0000256" key="1">
    <source>
        <dbReference type="SAM" id="MobiDB-lite"/>
    </source>
</evidence>
<dbReference type="InterPro" id="IPR015890">
    <property type="entry name" value="Chorismate_C"/>
</dbReference>
<dbReference type="NCBIfam" id="TIGR00553">
    <property type="entry name" value="pabB"/>
    <property type="match status" value="1"/>
</dbReference>
<feature type="domain" description="Chorismate-utilising enzyme C-terminal" evidence="2">
    <location>
        <begin position="66"/>
        <end position="320"/>
    </location>
</feature>
<dbReference type="GO" id="GO:0009396">
    <property type="term" value="P:folic acid-containing compound biosynthetic process"/>
    <property type="evidence" value="ECO:0007669"/>
    <property type="project" value="InterPro"/>
</dbReference>
<reference evidence="3" key="1">
    <citation type="journal article" date="2014" name="Int. J. Syst. Evol. Microbiol.">
        <title>Complete genome sequence of Corynebacterium casei LMG S-19264T (=DSM 44701T), isolated from a smear-ripened cheese.</title>
        <authorList>
            <consortium name="US DOE Joint Genome Institute (JGI-PGF)"/>
            <person name="Walter F."/>
            <person name="Albersmeier A."/>
            <person name="Kalinowski J."/>
            <person name="Ruckert C."/>
        </authorList>
    </citation>
    <scope>NUCLEOTIDE SEQUENCE</scope>
    <source>
        <strain evidence="3">KCTC 12988</strain>
    </source>
</reference>
<dbReference type="SUPFAM" id="SSF56322">
    <property type="entry name" value="ADC synthase"/>
    <property type="match status" value="1"/>
</dbReference>
<reference evidence="3" key="2">
    <citation type="submission" date="2020-09" db="EMBL/GenBank/DDBJ databases">
        <authorList>
            <person name="Sun Q."/>
            <person name="Kim S."/>
        </authorList>
    </citation>
    <scope>NUCLEOTIDE SEQUENCE</scope>
    <source>
        <strain evidence="3">KCTC 12988</strain>
    </source>
</reference>